<protein>
    <submittedName>
        <fullName evidence="1">Uncharacterized protein</fullName>
    </submittedName>
</protein>
<proteinExistence type="predicted"/>
<dbReference type="EMBL" id="LUGH01000238">
    <property type="protein sequence ID" value="OBZ87222.1"/>
    <property type="molecule type" value="Genomic_DNA"/>
</dbReference>
<dbReference type="InParanoid" id="A0A1C7NDR7"/>
<sequence>MSETELMLKLWADIVDVQAGVMNLKYQRGEILNAASAERRFLFAVEDPRKPMGKRANLIVKANNTEVGYGVASLGSDNSSKKNTFDSKMKTCKALKDMFDSNYKRVDGNHSLLSASVYVGFQFSSKPSHSSMPRASLLCRLFSWIMSKDTLVVFERRSLLQHCANFCLSIQKGAYCFGDRKNFIALRLPYKVCPYGGI</sequence>
<comment type="caution">
    <text evidence="1">The sequence shown here is derived from an EMBL/GenBank/DDBJ whole genome shotgun (WGS) entry which is preliminary data.</text>
</comment>
<evidence type="ECO:0000313" key="2">
    <source>
        <dbReference type="Proteomes" id="UP000093000"/>
    </source>
</evidence>
<accession>A0A1C7NDR7</accession>
<keyword evidence="2" id="KW-1185">Reference proteome</keyword>
<gene>
    <name evidence="1" type="ORF">A0J61_04740</name>
</gene>
<organism evidence="1 2">
    <name type="scientific">Choanephora cucurbitarum</name>
    <dbReference type="NCBI Taxonomy" id="101091"/>
    <lineage>
        <taxon>Eukaryota</taxon>
        <taxon>Fungi</taxon>
        <taxon>Fungi incertae sedis</taxon>
        <taxon>Mucoromycota</taxon>
        <taxon>Mucoromycotina</taxon>
        <taxon>Mucoromycetes</taxon>
        <taxon>Mucorales</taxon>
        <taxon>Mucorineae</taxon>
        <taxon>Choanephoraceae</taxon>
        <taxon>Choanephoroideae</taxon>
        <taxon>Choanephora</taxon>
    </lineage>
</organism>
<dbReference type="Proteomes" id="UP000093000">
    <property type="component" value="Unassembled WGS sequence"/>
</dbReference>
<reference evidence="1 2" key="1">
    <citation type="submission" date="2016-03" db="EMBL/GenBank/DDBJ databases">
        <title>Choanephora cucurbitarum.</title>
        <authorList>
            <person name="Min B."/>
            <person name="Park H."/>
            <person name="Park J.-H."/>
            <person name="Shin H.-D."/>
            <person name="Choi I.-G."/>
        </authorList>
    </citation>
    <scope>NUCLEOTIDE SEQUENCE [LARGE SCALE GENOMIC DNA]</scope>
    <source>
        <strain evidence="1 2">KUS-F28377</strain>
    </source>
</reference>
<dbReference type="AlphaFoldDB" id="A0A1C7NDR7"/>
<name>A0A1C7NDR7_9FUNG</name>
<evidence type="ECO:0000313" key="1">
    <source>
        <dbReference type="EMBL" id="OBZ87222.1"/>
    </source>
</evidence>